<dbReference type="EMBL" id="PGGH01011934">
    <property type="protein sequence ID" value="NIG57968.1"/>
    <property type="molecule type" value="Genomic_DNA"/>
</dbReference>
<sequence>MGRVTRVQKHRKILRAARDLALDTLIIEYRGKVMLRQQFEVNGHFFKKPYPFVLFYSKFNGVEMCVDARTFGNDARFIRRSCTPNAEVRHMIADGMIHLCIYAVSAITKDAEVTIAFDYEYSNWQTGYVAIDVWAQVQEEKKRNPSAAEPPLPPPPSLPTIGAETRRRKARRKELEMEQQNEPPEEENNQQPEQIPEKVIVSSDHEVISPGQRLLLWC</sequence>
<keyword evidence="5" id="KW-1185">Reference proteome</keyword>
<feature type="region of interest" description="Disordered" evidence="2">
    <location>
        <begin position="141"/>
        <end position="204"/>
    </location>
</feature>
<evidence type="ECO:0000313" key="4">
    <source>
        <dbReference type="EMBL" id="NIG57968.1"/>
    </source>
</evidence>
<gene>
    <name evidence="4" type="ORF">BU61_5235</name>
</gene>
<dbReference type="SMART" id="SM00317">
    <property type="entry name" value="SET"/>
    <property type="match status" value="1"/>
</dbReference>
<name>A0ABX0RYP3_PONBL</name>
<dbReference type="Gene3D" id="2.170.270.10">
    <property type="entry name" value="SET domain"/>
    <property type="match status" value="1"/>
</dbReference>
<dbReference type="PANTHER" id="PTHR46462:SF1">
    <property type="entry name" value="HISTONE-LYSINE N-METHYLTRANSFERASE SETD5"/>
    <property type="match status" value="1"/>
</dbReference>
<dbReference type="Pfam" id="PF00856">
    <property type="entry name" value="SET"/>
    <property type="match status" value="1"/>
</dbReference>
<proteinExistence type="predicted"/>
<dbReference type="Proteomes" id="UP001165941">
    <property type="component" value="Unassembled WGS sequence"/>
</dbReference>
<dbReference type="PANTHER" id="PTHR46462">
    <property type="entry name" value="UPSET, ISOFORM A"/>
    <property type="match status" value="1"/>
</dbReference>
<dbReference type="InterPro" id="IPR001214">
    <property type="entry name" value="SET_dom"/>
</dbReference>
<dbReference type="PROSITE" id="PS50280">
    <property type="entry name" value="SET"/>
    <property type="match status" value="1"/>
</dbReference>
<evidence type="ECO:0000256" key="1">
    <source>
        <dbReference type="ARBA" id="ARBA00022853"/>
    </source>
</evidence>
<accession>A0ABX0RYP3</accession>
<protein>
    <submittedName>
        <fullName evidence="4">SET domain-containing protein 5-like</fullName>
    </submittedName>
</protein>
<comment type="caution">
    <text evidence="4">The sequence shown here is derived from an EMBL/GenBank/DDBJ whole genome shotgun (WGS) entry which is preliminary data.</text>
</comment>
<reference evidence="4" key="1">
    <citation type="submission" date="2018-05" db="EMBL/GenBank/DDBJ databases">
        <authorList>
            <person name="Pedro S.L.S."/>
            <person name="Freitas R.C."/>
            <person name="Barreto A.S."/>
            <person name="Lima A.O.S."/>
        </authorList>
    </citation>
    <scope>NUCLEOTIDE SEQUENCE</scope>
    <source>
        <strain evidence="4">BP203</strain>
        <tissue evidence="4">Muscle</tissue>
    </source>
</reference>
<keyword evidence="1" id="KW-0156">Chromatin regulator</keyword>
<organism evidence="4 5">
    <name type="scientific">Pontoporia blainvillei</name>
    <name type="common">Franciscana</name>
    <name type="synonym">Delphinus blainvillei</name>
    <dbReference type="NCBI Taxonomy" id="48723"/>
    <lineage>
        <taxon>Eukaryota</taxon>
        <taxon>Metazoa</taxon>
        <taxon>Chordata</taxon>
        <taxon>Craniata</taxon>
        <taxon>Vertebrata</taxon>
        <taxon>Euteleostomi</taxon>
        <taxon>Mammalia</taxon>
        <taxon>Eutheria</taxon>
        <taxon>Laurasiatheria</taxon>
        <taxon>Artiodactyla</taxon>
        <taxon>Whippomorpha</taxon>
        <taxon>Cetacea</taxon>
        <taxon>Odontoceti</taxon>
        <taxon>Pontoporiidae</taxon>
        <taxon>Pontoporia</taxon>
    </lineage>
</organism>
<feature type="compositionally biased region" description="Pro residues" evidence="2">
    <location>
        <begin position="148"/>
        <end position="158"/>
    </location>
</feature>
<evidence type="ECO:0000259" key="3">
    <source>
        <dbReference type="PROSITE" id="PS50280"/>
    </source>
</evidence>
<dbReference type="InterPro" id="IPR046341">
    <property type="entry name" value="SET_dom_sf"/>
</dbReference>
<dbReference type="SUPFAM" id="SSF82199">
    <property type="entry name" value="SET domain"/>
    <property type="match status" value="1"/>
</dbReference>
<feature type="domain" description="SET" evidence="3">
    <location>
        <begin position="1"/>
        <end position="118"/>
    </location>
</feature>
<evidence type="ECO:0000256" key="2">
    <source>
        <dbReference type="SAM" id="MobiDB-lite"/>
    </source>
</evidence>
<feature type="compositionally biased region" description="Acidic residues" evidence="2">
    <location>
        <begin position="177"/>
        <end position="188"/>
    </location>
</feature>
<evidence type="ECO:0000313" key="5">
    <source>
        <dbReference type="Proteomes" id="UP001165941"/>
    </source>
</evidence>